<dbReference type="CDD" id="cd05782">
    <property type="entry name" value="DNA_polB_like1_exo"/>
    <property type="match status" value="1"/>
</dbReference>
<organism evidence="2">
    <name type="scientific">uncultured Campylobacterales bacterium</name>
    <dbReference type="NCBI Taxonomy" id="352960"/>
    <lineage>
        <taxon>Bacteria</taxon>
        <taxon>Pseudomonadati</taxon>
        <taxon>Campylobacterota</taxon>
        <taxon>Epsilonproteobacteria</taxon>
        <taxon>Campylobacterales</taxon>
        <taxon>environmental samples</taxon>
    </lineage>
</organism>
<dbReference type="GO" id="GO:0003676">
    <property type="term" value="F:nucleic acid binding"/>
    <property type="evidence" value="ECO:0007669"/>
    <property type="project" value="InterPro"/>
</dbReference>
<dbReference type="EMBL" id="CACVAW010000009">
    <property type="protein sequence ID" value="CAA6802041.1"/>
    <property type="molecule type" value="Genomic_DNA"/>
</dbReference>
<sequence length="254" mass="29337">MICIFDCETIPDADLARKIFDIDGTDEEVSNKAFEIQLEKTKSSSFLPVVFHKSVAISAVICDDYGRFQKVSSIDGEDEETILRNFLNFIDKHNPKLISYNGRGFDLPMLMLRAMKYGLSCPAYFNADDRTLGKTKWDNYKARYSDKFHIDLLEMVSDYGAVRGLNLDTLSLMLGHPGKFDVHGDQVVELYYEDKLKEIKEYCESDVLNTYLLYLKYEILRGNISKDDYTEYTAIMNEFIPQSKSYAKVFKENI</sequence>
<dbReference type="InterPro" id="IPR012337">
    <property type="entry name" value="RNaseH-like_sf"/>
</dbReference>
<dbReference type="InterPro" id="IPR036397">
    <property type="entry name" value="RNaseH_sf"/>
</dbReference>
<gene>
    <name evidence="2" type="ORF">HELGO_WM11551</name>
</gene>
<dbReference type="Gene3D" id="3.30.420.10">
    <property type="entry name" value="Ribonuclease H-like superfamily/Ribonuclease H"/>
    <property type="match status" value="1"/>
</dbReference>
<accession>A0A6S6S0Z4</accession>
<dbReference type="InterPro" id="IPR019288">
    <property type="entry name" value="3'-5'_exonuclease_PolB-like"/>
</dbReference>
<name>A0A6S6S0Z4_9BACT</name>
<dbReference type="AlphaFoldDB" id="A0A6S6S0Z4"/>
<proteinExistence type="predicted"/>
<evidence type="ECO:0000313" key="2">
    <source>
        <dbReference type="EMBL" id="CAA6802041.1"/>
    </source>
</evidence>
<evidence type="ECO:0000259" key="1">
    <source>
        <dbReference type="Pfam" id="PF10108"/>
    </source>
</evidence>
<feature type="domain" description="Predicted 3'-5' exonuclease PolB-like" evidence="1">
    <location>
        <begin position="44"/>
        <end position="251"/>
    </location>
</feature>
<reference evidence="2" key="1">
    <citation type="submission" date="2020-01" db="EMBL/GenBank/DDBJ databases">
        <authorList>
            <person name="Meier V. D."/>
            <person name="Meier V D."/>
        </authorList>
    </citation>
    <scope>NUCLEOTIDE SEQUENCE</scope>
    <source>
        <strain evidence="2">HLG_WM_MAG_12</strain>
    </source>
</reference>
<dbReference type="SUPFAM" id="SSF53098">
    <property type="entry name" value="Ribonuclease H-like"/>
    <property type="match status" value="1"/>
</dbReference>
<dbReference type="Pfam" id="PF10108">
    <property type="entry name" value="DNA_pol_B_exo2"/>
    <property type="match status" value="1"/>
</dbReference>
<protein>
    <submittedName>
        <fullName evidence="2">Polysaccharide biosynthesis protein WlaX</fullName>
    </submittedName>
</protein>